<dbReference type="Gene3D" id="2.30.30.220">
    <property type="entry name" value="SspB-like"/>
    <property type="match status" value="1"/>
</dbReference>
<name>A0ABT1TKZ1_9GAMM</name>
<dbReference type="InterPro" id="IPR036760">
    <property type="entry name" value="SspB-like_sf"/>
</dbReference>
<feature type="region of interest" description="Disordered" evidence="1">
    <location>
        <begin position="97"/>
        <end position="128"/>
    </location>
</feature>
<dbReference type="SUPFAM" id="SSF101738">
    <property type="entry name" value="SspB-like"/>
    <property type="match status" value="1"/>
</dbReference>
<gene>
    <name evidence="2" type="ORF">NP590_18550</name>
</gene>
<dbReference type="Pfam" id="PF04386">
    <property type="entry name" value="SspB"/>
    <property type="match status" value="1"/>
</dbReference>
<evidence type="ECO:0000313" key="2">
    <source>
        <dbReference type="EMBL" id="MCQ8106115.1"/>
    </source>
</evidence>
<protein>
    <submittedName>
        <fullName evidence="2">ClpXP protease specificity-enhancing factor</fullName>
    </submittedName>
</protein>
<dbReference type="InterPro" id="IPR007481">
    <property type="entry name" value="SspB"/>
</dbReference>
<organism evidence="2 3">
    <name type="scientific">Methylomonas subterranea</name>
    <dbReference type="NCBI Taxonomy" id="2952225"/>
    <lineage>
        <taxon>Bacteria</taxon>
        <taxon>Pseudomonadati</taxon>
        <taxon>Pseudomonadota</taxon>
        <taxon>Gammaproteobacteria</taxon>
        <taxon>Methylococcales</taxon>
        <taxon>Methylococcaceae</taxon>
        <taxon>Methylomonas</taxon>
    </lineage>
</organism>
<proteinExistence type="predicted"/>
<dbReference type="PIRSF" id="PIRSF005276">
    <property type="entry name" value="SspB"/>
    <property type="match status" value="1"/>
</dbReference>
<dbReference type="NCBIfam" id="NF008769">
    <property type="entry name" value="PRK11798.2-5"/>
    <property type="match status" value="1"/>
</dbReference>
<dbReference type="PANTHER" id="PTHR37486">
    <property type="entry name" value="STRINGENT STARVATION PROTEIN B"/>
    <property type="match status" value="1"/>
</dbReference>
<reference evidence="2 3" key="1">
    <citation type="submission" date="2022-07" db="EMBL/GenBank/DDBJ databases">
        <title>Methylomonas rivi sp. nov., Methylomonas rosea sp. nov., Methylomonas aureus sp. nov. and Methylomonas subterranea sp. nov., four novel methanotrophs isolated from a freshwater creek and the deep terrestrial subsurface.</title>
        <authorList>
            <person name="Abin C."/>
            <person name="Sankaranarayanan K."/>
            <person name="Garner C."/>
            <person name="Sindelar R."/>
            <person name="Kotary K."/>
            <person name="Garner R."/>
            <person name="Barclay S."/>
            <person name="Lawson P."/>
            <person name="Krumholz L."/>
        </authorList>
    </citation>
    <scope>NUCLEOTIDE SEQUENCE [LARGE SCALE GENOMIC DNA]</scope>
    <source>
        <strain evidence="2 3">SURF-2</strain>
    </source>
</reference>
<keyword evidence="3" id="KW-1185">Reference proteome</keyword>
<evidence type="ECO:0000256" key="1">
    <source>
        <dbReference type="SAM" id="MobiDB-lite"/>
    </source>
</evidence>
<dbReference type="GO" id="GO:0006508">
    <property type="term" value="P:proteolysis"/>
    <property type="evidence" value="ECO:0007669"/>
    <property type="project" value="UniProtKB-KW"/>
</dbReference>
<comment type="caution">
    <text evidence="2">The sequence shown here is derived from an EMBL/GenBank/DDBJ whole genome shotgun (WGS) entry which is preliminary data.</text>
</comment>
<keyword evidence="2" id="KW-0645">Protease</keyword>
<keyword evidence="2" id="KW-0378">Hydrolase</keyword>
<dbReference type="Proteomes" id="UP001524499">
    <property type="component" value="Unassembled WGS sequence"/>
</dbReference>
<feature type="compositionally biased region" description="Pro residues" evidence="1">
    <location>
        <begin position="110"/>
        <end position="122"/>
    </location>
</feature>
<dbReference type="RefSeq" id="WP_256604174.1">
    <property type="nucleotide sequence ID" value="NZ_JANIBJ010000048.1"/>
</dbReference>
<accession>A0ABT1TKZ1</accession>
<dbReference type="GO" id="GO:0008233">
    <property type="term" value="F:peptidase activity"/>
    <property type="evidence" value="ECO:0007669"/>
    <property type="project" value="UniProtKB-KW"/>
</dbReference>
<dbReference type="EMBL" id="JANIBJ010000048">
    <property type="protein sequence ID" value="MCQ8106115.1"/>
    <property type="molecule type" value="Genomic_DNA"/>
</dbReference>
<evidence type="ECO:0000313" key="3">
    <source>
        <dbReference type="Proteomes" id="UP001524499"/>
    </source>
</evidence>
<dbReference type="PANTHER" id="PTHR37486:SF1">
    <property type="entry name" value="STRINGENT STARVATION PROTEIN B"/>
    <property type="match status" value="1"/>
</dbReference>
<sequence length="128" mass="14225">MTPLKPYLIRSIYEWITDNNLTPHLLVNAEYPGVNLPADFVENGRIVLNIRPAAIQGLVLGNDEIQFNARFSGKPMRINAPTQAILAIFAKENGRGMVFDPEEDAGDDNPTPPEPDNPPPRPQLRVVK</sequence>